<feature type="compositionally biased region" description="Gly residues" evidence="1">
    <location>
        <begin position="63"/>
        <end position="72"/>
    </location>
</feature>
<dbReference type="Proteomes" id="UP001179952">
    <property type="component" value="Unassembled WGS sequence"/>
</dbReference>
<dbReference type="EMBL" id="JAUJYN010000004">
    <property type="protein sequence ID" value="KAK1273782.1"/>
    <property type="molecule type" value="Genomic_DNA"/>
</dbReference>
<proteinExistence type="predicted"/>
<reference evidence="2" key="1">
    <citation type="journal article" date="2023" name="Nat. Commun.">
        <title>Diploid and tetraploid genomes of Acorus and the evolution of monocots.</title>
        <authorList>
            <person name="Ma L."/>
            <person name="Liu K.W."/>
            <person name="Li Z."/>
            <person name="Hsiao Y.Y."/>
            <person name="Qi Y."/>
            <person name="Fu T."/>
            <person name="Tang G.D."/>
            <person name="Zhang D."/>
            <person name="Sun W.H."/>
            <person name="Liu D.K."/>
            <person name="Li Y."/>
            <person name="Chen G.Z."/>
            <person name="Liu X.D."/>
            <person name="Liao X.Y."/>
            <person name="Jiang Y.T."/>
            <person name="Yu X."/>
            <person name="Hao Y."/>
            <person name="Huang J."/>
            <person name="Zhao X.W."/>
            <person name="Ke S."/>
            <person name="Chen Y.Y."/>
            <person name="Wu W.L."/>
            <person name="Hsu J.L."/>
            <person name="Lin Y.F."/>
            <person name="Huang M.D."/>
            <person name="Li C.Y."/>
            <person name="Huang L."/>
            <person name="Wang Z.W."/>
            <person name="Zhao X."/>
            <person name="Zhong W.Y."/>
            <person name="Peng D.H."/>
            <person name="Ahmad S."/>
            <person name="Lan S."/>
            <person name="Zhang J.S."/>
            <person name="Tsai W.C."/>
            <person name="Van de Peer Y."/>
            <person name="Liu Z.J."/>
        </authorList>
    </citation>
    <scope>NUCLEOTIDE SEQUENCE</scope>
    <source>
        <strain evidence="2">SCP</strain>
    </source>
</reference>
<dbReference type="AlphaFoldDB" id="A0AAV9BBV4"/>
<evidence type="ECO:0000256" key="1">
    <source>
        <dbReference type="SAM" id="MobiDB-lite"/>
    </source>
</evidence>
<feature type="region of interest" description="Disordered" evidence="1">
    <location>
        <begin position="98"/>
        <end position="119"/>
    </location>
</feature>
<feature type="region of interest" description="Disordered" evidence="1">
    <location>
        <begin position="31"/>
        <end position="72"/>
    </location>
</feature>
<organism evidence="2 3">
    <name type="scientific">Acorus gramineus</name>
    <name type="common">Dwarf sweet flag</name>
    <dbReference type="NCBI Taxonomy" id="55184"/>
    <lineage>
        <taxon>Eukaryota</taxon>
        <taxon>Viridiplantae</taxon>
        <taxon>Streptophyta</taxon>
        <taxon>Embryophyta</taxon>
        <taxon>Tracheophyta</taxon>
        <taxon>Spermatophyta</taxon>
        <taxon>Magnoliopsida</taxon>
        <taxon>Liliopsida</taxon>
        <taxon>Acoraceae</taxon>
        <taxon>Acorus</taxon>
    </lineage>
</organism>
<name>A0AAV9BBV4_ACOGR</name>
<sequence length="135" mass="14121">MVVGFQPKREEVKRVLAPLLHDGVRPLFGGDRVGGDDGDGAGGEVLGRGGGGARRDGFDSGAAGFGGVREGGGGGDCWWVGVASKDYCGRSFAFKGGGEAVPPHTATERRCGGRGEGWGRRRKRRSWIRGLLFFG</sequence>
<gene>
    <name evidence="2" type="ORF">QJS04_geneDACA010882</name>
</gene>
<protein>
    <submittedName>
        <fullName evidence="2">Uncharacterized protein</fullName>
    </submittedName>
</protein>
<comment type="caution">
    <text evidence="2">The sequence shown here is derived from an EMBL/GenBank/DDBJ whole genome shotgun (WGS) entry which is preliminary data.</text>
</comment>
<evidence type="ECO:0000313" key="2">
    <source>
        <dbReference type="EMBL" id="KAK1273782.1"/>
    </source>
</evidence>
<evidence type="ECO:0000313" key="3">
    <source>
        <dbReference type="Proteomes" id="UP001179952"/>
    </source>
</evidence>
<feature type="compositionally biased region" description="Gly residues" evidence="1">
    <location>
        <begin position="40"/>
        <end position="52"/>
    </location>
</feature>
<reference evidence="2" key="2">
    <citation type="submission" date="2023-06" db="EMBL/GenBank/DDBJ databases">
        <authorList>
            <person name="Ma L."/>
            <person name="Liu K.-W."/>
            <person name="Li Z."/>
            <person name="Hsiao Y.-Y."/>
            <person name="Qi Y."/>
            <person name="Fu T."/>
            <person name="Tang G."/>
            <person name="Zhang D."/>
            <person name="Sun W.-H."/>
            <person name="Liu D.-K."/>
            <person name="Li Y."/>
            <person name="Chen G.-Z."/>
            <person name="Liu X.-D."/>
            <person name="Liao X.-Y."/>
            <person name="Jiang Y.-T."/>
            <person name="Yu X."/>
            <person name="Hao Y."/>
            <person name="Huang J."/>
            <person name="Zhao X.-W."/>
            <person name="Ke S."/>
            <person name="Chen Y.-Y."/>
            <person name="Wu W.-L."/>
            <person name="Hsu J.-L."/>
            <person name="Lin Y.-F."/>
            <person name="Huang M.-D."/>
            <person name="Li C.-Y."/>
            <person name="Huang L."/>
            <person name="Wang Z.-W."/>
            <person name="Zhao X."/>
            <person name="Zhong W.-Y."/>
            <person name="Peng D.-H."/>
            <person name="Ahmad S."/>
            <person name="Lan S."/>
            <person name="Zhang J.-S."/>
            <person name="Tsai W.-C."/>
            <person name="Van De Peer Y."/>
            <person name="Liu Z.-J."/>
        </authorList>
    </citation>
    <scope>NUCLEOTIDE SEQUENCE</scope>
    <source>
        <strain evidence="2">SCP</strain>
        <tissue evidence="2">Leaves</tissue>
    </source>
</reference>
<accession>A0AAV9BBV4</accession>
<keyword evidence="3" id="KW-1185">Reference proteome</keyword>
<feature type="compositionally biased region" description="Basic and acidic residues" evidence="1">
    <location>
        <begin position="106"/>
        <end position="119"/>
    </location>
</feature>